<evidence type="ECO:0000259" key="1">
    <source>
        <dbReference type="Pfam" id="PF17836"/>
    </source>
</evidence>
<organism evidence="2 3">
    <name type="scientific">Thermobacillus xylanilyticus</name>
    <dbReference type="NCBI Taxonomy" id="76633"/>
    <lineage>
        <taxon>Bacteria</taxon>
        <taxon>Bacillati</taxon>
        <taxon>Bacillota</taxon>
        <taxon>Bacilli</taxon>
        <taxon>Bacillales</taxon>
        <taxon>Paenibacillaceae</taxon>
        <taxon>Thermobacillus</taxon>
    </lineage>
</organism>
<dbReference type="InterPro" id="IPR011004">
    <property type="entry name" value="Trimer_LpxA-like_sf"/>
</dbReference>
<protein>
    <submittedName>
        <fullName evidence="2">Acetyltransferase EpsM, possible polysaccharide biosynthesis protein YvfD</fullName>
    </submittedName>
</protein>
<dbReference type="RefSeq" id="WP_213483745.1">
    <property type="nucleotide sequence ID" value="NZ_CAJRAY010000024.1"/>
</dbReference>
<dbReference type="SUPFAM" id="SSF51161">
    <property type="entry name" value="Trimeric LpxA-like enzymes"/>
    <property type="match status" value="1"/>
</dbReference>
<dbReference type="Proteomes" id="UP000681526">
    <property type="component" value="Unassembled WGS sequence"/>
</dbReference>
<dbReference type="Gene3D" id="2.160.10.10">
    <property type="entry name" value="Hexapeptide repeat proteins"/>
    <property type="match status" value="1"/>
</dbReference>
<name>A0ABN7RS95_THEXY</name>
<keyword evidence="3" id="KW-1185">Reference proteome</keyword>
<accession>A0ABN7RS95</accession>
<dbReference type="CDD" id="cd03360">
    <property type="entry name" value="LbH_AT_putative"/>
    <property type="match status" value="1"/>
</dbReference>
<gene>
    <name evidence="2" type="primary">txxe 1188-yvfD</name>
    <name evidence="2" type="ORF">TXXE_05235</name>
</gene>
<dbReference type="InterPro" id="IPR050179">
    <property type="entry name" value="Trans_hexapeptide_repeat"/>
</dbReference>
<reference evidence="2 3" key="1">
    <citation type="submission" date="2021-04" db="EMBL/GenBank/DDBJ databases">
        <authorList>
            <person name="Rakotoarivonina H."/>
        </authorList>
    </citation>
    <scope>NUCLEOTIDE SEQUENCE [LARGE SCALE GENOMIC DNA]</scope>
    <source>
        <strain evidence="2 3">XE</strain>
    </source>
</reference>
<dbReference type="NCBIfam" id="TIGR03570">
    <property type="entry name" value="NeuD_NnaD"/>
    <property type="match status" value="1"/>
</dbReference>
<dbReference type="InterPro" id="IPR041561">
    <property type="entry name" value="PglD_N"/>
</dbReference>
<dbReference type="PANTHER" id="PTHR43300:SF7">
    <property type="entry name" value="UDP-N-ACETYLBACILLOSAMINE N-ACETYLTRANSFERASE"/>
    <property type="match status" value="1"/>
</dbReference>
<feature type="domain" description="PglD N-terminal" evidence="1">
    <location>
        <begin position="3"/>
        <end position="87"/>
    </location>
</feature>
<dbReference type="InterPro" id="IPR020019">
    <property type="entry name" value="AcTrfase_PglD-like"/>
</dbReference>
<dbReference type="PANTHER" id="PTHR43300">
    <property type="entry name" value="ACETYLTRANSFERASE"/>
    <property type="match status" value="1"/>
</dbReference>
<evidence type="ECO:0000313" key="3">
    <source>
        <dbReference type="Proteomes" id="UP000681526"/>
    </source>
</evidence>
<dbReference type="Gene3D" id="3.40.50.20">
    <property type="match status" value="1"/>
</dbReference>
<dbReference type="EMBL" id="CAJRAY010000024">
    <property type="protein sequence ID" value="CAG5081615.1"/>
    <property type="molecule type" value="Genomic_DNA"/>
</dbReference>
<sequence length="219" mass="21856">MQRIVMIGDGGHGKVVRELIALTPDARLAAVLDDRYAALAGASGGGPDGELRGPVAAWRGLLAQDAELRFVAAIGDNRTRQAIVRMLEEGGVRFARLIHPAAIVSPKARIAPGAVVMARAVVQPDAAVGAHAIVNTGAIIEHDAVLGDCAHAAPGSILTGGARAGEGAFVGAGAVILPGRSVGAWSTAGAGAVVTRDVPPGCTAAGVPAAVIRGDARSR</sequence>
<dbReference type="Pfam" id="PF17836">
    <property type="entry name" value="PglD_N"/>
    <property type="match status" value="1"/>
</dbReference>
<evidence type="ECO:0000313" key="2">
    <source>
        <dbReference type="EMBL" id="CAG5081615.1"/>
    </source>
</evidence>
<comment type="caution">
    <text evidence="2">The sequence shown here is derived from an EMBL/GenBank/DDBJ whole genome shotgun (WGS) entry which is preliminary data.</text>
</comment>
<proteinExistence type="predicted"/>